<proteinExistence type="predicted"/>
<accession>A0ABW0KI17</accession>
<gene>
    <name evidence="2" type="ORF">ACFPOG_29615</name>
</gene>
<evidence type="ECO:0000256" key="1">
    <source>
        <dbReference type="SAM" id="MobiDB-lite"/>
    </source>
</evidence>
<reference evidence="3" key="1">
    <citation type="journal article" date="2019" name="Int. J. Syst. Evol. Microbiol.">
        <title>The Global Catalogue of Microorganisms (GCM) 10K type strain sequencing project: providing services to taxonomists for standard genome sequencing and annotation.</title>
        <authorList>
            <consortium name="The Broad Institute Genomics Platform"/>
            <consortium name="The Broad Institute Genome Sequencing Center for Infectious Disease"/>
            <person name="Wu L."/>
            <person name="Ma J."/>
        </authorList>
    </citation>
    <scope>NUCLEOTIDE SEQUENCE [LARGE SCALE GENOMIC DNA]</scope>
    <source>
        <strain evidence="3">KACC 11904</strain>
    </source>
</reference>
<organism evidence="2 3">
    <name type="scientific">Paenibacillus aestuarii</name>
    <dbReference type="NCBI Taxonomy" id="516965"/>
    <lineage>
        <taxon>Bacteria</taxon>
        <taxon>Bacillati</taxon>
        <taxon>Bacillota</taxon>
        <taxon>Bacilli</taxon>
        <taxon>Bacillales</taxon>
        <taxon>Paenibacillaceae</taxon>
        <taxon>Paenibacillus</taxon>
    </lineage>
</organism>
<dbReference type="Proteomes" id="UP001596044">
    <property type="component" value="Unassembled WGS sequence"/>
</dbReference>
<protein>
    <submittedName>
        <fullName evidence="2">Uncharacterized protein</fullName>
    </submittedName>
</protein>
<sequence length="47" mass="5381">MKYKEIKNAASVNTIKGKKKNQTNKTISKKAQSKKSTRTKKSTQKRI</sequence>
<feature type="compositionally biased region" description="Basic residues" evidence="1">
    <location>
        <begin position="16"/>
        <end position="47"/>
    </location>
</feature>
<evidence type="ECO:0000313" key="2">
    <source>
        <dbReference type="EMBL" id="MFC5452372.1"/>
    </source>
</evidence>
<keyword evidence="3" id="KW-1185">Reference proteome</keyword>
<evidence type="ECO:0000313" key="3">
    <source>
        <dbReference type="Proteomes" id="UP001596044"/>
    </source>
</evidence>
<dbReference type="EMBL" id="JBHSMJ010000051">
    <property type="protein sequence ID" value="MFC5452372.1"/>
    <property type="molecule type" value="Genomic_DNA"/>
</dbReference>
<feature type="region of interest" description="Disordered" evidence="1">
    <location>
        <begin position="1"/>
        <end position="47"/>
    </location>
</feature>
<dbReference type="RefSeq" id="WP_270880647.1">
    <property type="nucleotide sequence ID" value="NZ_JAQFVF010000034.1"/>
</dbReference>
<name>A0ABW0KI17_9BACL</name>
<comment type="caution">
    <text evidence="2">The sequence shown here is derived from an EMBL/GenBank/DDBJ whole genome shotgun (WGS) entry which is preliminary data.</text>
</comment>